<feature type="coiled-coil region" evidence="4">
    <location>
        <begin position="126"/>
        <end position="206"/>
    </location>
</feature>
<dbReference type="SMART" id="SM01391">
    <property type="entry name" value="Filament"/>
    <property type="match status" value="1"/>
</dbReference>
<dbReference type="Pfam" id="PF00038">
    <property type="entry name" value="Filament"/>
    <property type="match status" value="1"/>
</dbReference>
<dbReference type="OMA" id="WVELMSI"/>
<dbReference type="Proteomes" id="UP000002279">
    <property type="component" value="Chromosome 10"/>
</dbReference>
<evidence type="ECO:0000256" key="2">
    <source>
        <dbReference type="ARBA" id="ARBA00022754"/>
    </source>
</evidence>
<dbReference type="Bgee" id="ENSOANG00000002920">
    <property type="expression patterns" value="Expressed in ovary"/>
</dbReference>
<keyword evidence="3 4" id="KW-0175">Coiled coil</keyword>
<dbReference type="InterPro" id="IPR039008">
    <property type="entry name" value="IF_rod_dom"/>
</dbReference>
<evidence type="ECO:0000256" key="3">
    <source>
        <dbReference type="ARBA" id="ARBA00023054"/>
    </source>
</evidence>
<dbReference type="PANTHER" id="PTHR45616">
    <property type="entry name" value="GATA-TYPE DOMAIN-CONTAINING PROTEIN"/>
    <property type="match status" value="1"/>
</dbReference>
<dbReference type="SUPFAM" id="SSF64593">
    <property type="entry name" value="Intermediate filament protein, coiled coil region"/>
    <property type="match status" value="1"/>
</dbReference>
<dbReference type="Gene3D" id="1.20.5.1160">
    <property type="entry name" value="Vasodilator-stimulated phosphoprotein"/>
    <property type="match status" value="1"/>
</dbReference>
<dbReference type="eggNOG" id="ENOG502RTYA">
    <property type="taxonomic scope" value="Eukaryota"/>
</dbReference>
<dbReference type="Gene3D" id="1.20.5.170">
    <property type="match status" value="1"/>
</dbReference>
<dbReference type="GO" id="GO:0045095">
    <property type="term" value="C:keratin filament"/>
    <property type="evidence" value="ECO:0007669"/>
    <property type="project" value="InterPro"/>
</dbReference>
<dbReference type="PANTHER" id="PTHR45616:SF69">
    <property type="entry name" value="IF ROD DOMAIN-CONTAINING PROTEIN-RELATED"/>
    <property type="match status" value="1"/>
</dbReference>
<dbReference type="PRINTS" id="PR01276">
    <property type="entry name" value="TYPE2KERATIN"/>
</dbReference>
<name>F7B342_ORNAN</name>
<evidence type="ECO:0000259" key="5">
    <source>
        <dbReference type="PROSITE" id="PS51842"/>
    </source>
</evidence>
<evidence type="ECO:0000256" key="1">
    <source>
        <dbReference type="ARBA" id="ARBA00022744"/>
    </source>
</evidence>
<dbReference type="Gene3D" id="1.20.5.500">
    <property type="entry name" value="Single helix bin"/>
    <property type="match status" value="1"/>
</dbReference>
<reference evidence="6 7" key="1">
    <citation type="journal article" date="2008" name="Nature">
        <title>Genome analysis of the platypus reveals unique signatures of evolution.</title>
        <authorList>
            <person name="Warren W.C."/>
            <person name="Hillier L.W."/>
            <person name="Marshall Graves J.A."/>
            <person name="Birney E."/>
            <person name="Ponting C.P."/>
            <person name="Grutzner F."/>
            <person name="Belov K."/>
            <person name="Miller W."/>
            <person name="Clarke L."/>
            <person name="Chinwalla A.T."/>
            <person name="Yang S.P."/>
            <person name="Heger A."/>
            <person name="Locke D.P."/>
            <person name="Miethke P."/>
            <person name="Waters P.D."/>
            <person name="Veyrunes F."/>
            <person name="Fulton L."/>
            <person name="Fulton B."/>
            <person name="Graves T."/>
            <person name="Wallis J."/>
            <person name="Puente X.S."/>
            <person name="Lopez-Otin C."/>
            <person name="Ordonez G.R."/>
            <person name="Eichler E.E."/>
            <person name="Chen L."/>
            <person name="Cheng Z."/>
            <person name="Deakin J.E."/>
            <person name="Alsop A."/>
            <person name="Thompson K."/>
            <person name="Kirby P."/>
            <person name="Papenfuss A.T."/>
            <person name="Wakefield M.J."/>
            <person name="Olender T."/>
            <person name="Lancet D."/>
            <person name="Huttley G.A."/>
            <person name="Smit A.F."/>
            <person name="Pask A."/>
            <person name="Temple-Smith P."/>
            <person name="Batzer M.A."/>
            <person name="Walker J.A."/>
            <person name="Konkel M.K."/>
            <person name="Harris R.S."/>
            <person name="Whittington C.M."/>
            <person name="Wong E.S."/>
            <person name="Gemmell N.J."/>
            <person name="Buschiazzo E."/>
            <person name="Vargas Jentzsch I.M."/>
            <person name="Merkel A."/>
            <person name="Schmitz J."/>
            <person name="Zemann A."/>
            <person name="Churakov G."/>
            <person name="Kriegs J.O."/>
            <person name="Brosius J."/>
            <person name="Murchison E.P."/>
            <person name="Sachidanandam R."/>
            <person name="Smith C."/>
            <person name="Hannon G.J."/>
            <person name="Tsend-Ayush E."/>
            <person name="McMillan D."/>
            <person name="Attenborough R."/>
            <person name="Rens W."/>
            <person name="Ferguson-Smith M."/>
            <person name="Lefevre C.M."/>
            <person name="Sharp J.A."/>
            <person name="Nicholas K.R."/>
            <person name="Ray D.A."/>
            <person name="Kube M."/>
            <person name="Reinhardt R."/>
            <person name="Pringle T.H."/>
            <person name="Taylor J."/>
            <person name="Jones R.C."/>
            <person name="Nixon B."/>
            <person name="Dacheux J.L."/>
            <person name="Niwa H."/>
            <person name="Sekita Y."/>
            <person name="Huang X."/>
            <person name="Stark A."/>
            <person name="Kheradpour P."/>
            <person name="Kellis M."/>
            <person name="Flicek P."/>
            <person name="Chen Y."/>
            <person name="Webber C."/>
            <person name="Hardison R."/>
            <person name="Nelson J."/>
            <person name="Hallsworth-Pepin K."/>
            <person name="Delehaunty K."/>
            <person name="Markovic C."/>
            <person name="Minx P."/>
            <person name="Feng Y."/>
            <person name="Kremitzki C."/>
            <person name="Mitreva M."/>
            <person name="Glasscock J."/>
            <person name="Wylie T."/>
            <person name="Wohldmann P."/>
            <person name="Thiru P."/>
            <person name="Nhan M.N."/>
            <person name="Pohl C.S."/>
            <person name="Smith S.M."/>
            <person name="Hou S."/>
            <person name="Nefedov M."/>
            <person name="de Jong P.J."/>
            <person name="Renfree M.B."/>
            <person name="Mardis E.R."/>
            <person name="Wilson R.K."/>
        </authorList>
    </citation>
    <scope>NUCLEOTIDE SEQUENCE [LARGE SCALE GENOMIC DNA]</scope>
    <source>
        <strain evidence="6 7">Glennie</strain>
    </source>
</reference>
<evidence type="ECO:0000313" key="6">
    <source>
        <dbReference type="Ensembl" id="ENSOANP00000004636.2"/>
    </source>
</evidence>
<feature type="domain" description="IF rod" evidence="5">
    <location>
        <begin position="1"/>
        <end position="228"/>
    </location>
</feature>
<reference evidence="6" key="2">
    <citation type="submission" date="2025-08" db="UniProtKB">
        <authorList>
            <consortium name="Ensembl"/>
        </authorList>
    </citation>
    <scope>IDENTIFICATION</scope>
    <source>
        <strain evidence="6">Glennie</strain>
    </source>
</reference>
<evidence type="ECO:0000256" key="4">
    <source>
        <dbReference type="SAM" id="Coils"/>
    </source>
</evidence>
<accession>F7B342</accession>
<reference evidence="6" key="3">
    <citation type="submission" date="2025-09" db="UniProtKB">
        <authorList>
            <consortium name="Ensembl"/>
        </authorList>
    </citation>
    <scope>IDENTIFICATION</scope>
    <source>
        <strain evidence="6">Glennie</strain>
    </source>
</reference>
<keyword evidence="1" id="KW-0416">Keratin</keyword>
<dbReference type="SUPFAM" id="SSF46579">
    <property type="entry name" value="Prefoldin"/>
    <property type="match status" value="1"/>
</dbReference>
<dbReference type="Ensembl" id="ENSOANT00000004637.2">
    <property type="protein sequence ID" value="ENSOANP00000004636.2"/>
    <property type="gene ID" value="ENSOANG00000002920.2"/>
</dbReference>
<dbReference type="STRING" id="9258.ENSOANP00000004636"/>
<dbReference type="HOGENOM" id="CLU_012560_5_2_1"/>
<keyword evidence="7" id="KW-1185">Reference proteome</keyword>
<sequence>NFLFRYEAELLKRGTAENDFVALKKVNLAYVNKAELEAQATTLKDEINFVQELYKEELAQVQKRIGDTAVILSMDNSRCLDPDGIIADVKAQYEAIVRQSREEAESWYKMRYNYLKKDLTLQGDSIQETEAQISELTCVIQRLQQEIEVVKKLCTNLQVATAEVEQCGELALKDARAKLTDLEAALGAAKRDLAQLLRDYQEMMNVKMGLDIEVATYQTLLEGEECRWVLGAEGGGPRNWRDGIS</sequence>
<dbReference type="InParanoid" id="F7B342"/>
<keyword evidence="2" id="KW-0403">Intermediate filament</keyword>
<dbReference type="AlphaFoldDB" id="F7B342"/>
<dbReference type="FunFam" id="1.20.5.500:FF:000001">
    <property type="entry name" value="Type II keratin 23"/>
    <property type="match status" value="1"/>
</dbReference>
<protein>
    <recommendedName>
        <fullName evidence="5">IF rod domain-containing protein</fullName>
    </recommendedName>
</protein>
<dbReference type="GeneTree" id="ENSGT00940000155862"/>
<dbReference type="InterPro" id="IPR003054">
    <property type="entry name" value="Keratin_II"/>
</dbReference>
<dbReference type="PROSITE" id="PS51842">
    <property type="entry name" value="IF_ROD_2"/>
    <property type="match status" value="1"/>
</dbReference>
<evidence type="ECO:0000313" key="7">
    <source>
        <dbReference type="Proteomes" id="UP000002279"/>
    </source>
</evidence>
<organism evidence="6 7">
    <name type="scientific">Ornithorhynchus anatinus</name>
    <name type="common">Duckbill platypus</name>
    <dbReference type="NCBI Taxonomy" id="9258"/>
    <lineage>
        <taxon>Eukaryota</taxon>
        <taxon>Metazoa</taxon>
        <taxon>Chordata</taxon>
        <taxon>Craniata</taxon>
        <taxon>Vertebrata</taxon>
        <taxon>Euteleostomi</taxon>
        <taxon>Mammalia</taxon>
        <taxon>Monotremata</taxon>
        <taxon>Ornithorhynchidae</taxon>
        <taxon>Ornithorhynchus</taxon>
    </lineage>
</organism>
<dbReference type="FunFam" id="1.20.5.170:FF:000004">
    <property type="entry name" value="Keratin, type II cytoskeletal 5"/>
    <property type="match status" value="1"/>
</dbReference>
<proteinExistence type="predicted"/>